<dbReference type="GO" id="GO:0003755">
    <property type="term" value="F:peptidyl-prolyl cis-trans isomerase activity"/>
    <property type="evidence" value="ECO:0007669"/>
    <property type="project" value="UniProtKB-UniRule"/>
</dbReference>
<dbReference type="EC" id="5.2.1.8" evidence="3 11"/>
<comment type="similarity">
    <text evidence="2 11 13">Belongs to the FKBP-type PPIase family. Tig subfamily.</text>
</comment>
<dbReference type="EMBL" id="CP011971">
    <property type="protein sequence ID" value="AMN46450.1"/>
    <property type="molecule type" value="Genomic_DNA"/>
</dbReference>
<evidence type="ECO:0000256" key="10">
    <source>
        <dbReference type="ARBA" id="ARBA00029986"/>
    </source>
</evidence>
<dbReference type="RefSeq" id="WP_066919201.1">
    <property type="nucleotide sequence ID" value="NZ_CP011971.1"/>
</dbReference>
<dbReference type="Pfam" id="PF05698">
    <property type="entry name" value="Trigger_C"/>
    <property type="match status" value="1"/>
</dbReference>
<keyword evidence="9 11" id="KW-0131">Cell cycle</keyword>
<evidence type="ECO:0000256" key="12">
    <source>
        <dbReference type="PROSITE-ProRule" id="PRU00277"/>
    </source>
</evidence>
<keyword evidence="11" id="KW-0963">Cytoplasm</keyword>
<evidence type="ECO:0000313" key="16">
    <source>
        <dbReference type="Proteomes" id="UP000070250"/>
    </source>
</evidence>
<dbReference type="GO" id="GO:0044183">
    <property type="term" value="F:protein folding chaperone"/>
    <property type="evidence" value="ECO:0007669"/>
    <property type="project" value="TreeGrafter"/>
</dbReference>
<evidence type="ECO:0000256" key="4">
    <source>
        <dbReference type="ARBA" id="ARBA00016902"/>
    </source>
</evidence>
<dbReference type="Proteomes" id="UP000070250">
    <property type="component" value="Chromosome"/>
</dbReference>
<accession>A0A127FA35</accession>
<dbReference type="Pfam" id="PF05697">
    <property type="entry name" value="Trigger_N"/>
    <property type="match status" value="1"/>
</dbReference>
<dbReference type="InterPro" id="IPR027304">
    <property type="entry name" value="Trigger_fact/SurA_dom_sf"/>
</dbReference>
<evidence type="ECO:0000256" key="5">
    <source>
        <dbReference type="ARBA" id="ARBA00022618"/>
    </source>
</evidence>
<dbReference type="PANTHER" id="PTHR30560:SF3">
    <property type="entry name" value="TRIGGER FACTOR-LIKE PROTEIN TIG, CHLOROPLASTIC"/>
    <property type="match status" value="1"/>
</dbReference>
<evidence type="ECO:0000256" key="7">
    <source>
        <dbReference type="ARBA" id="ARBA00023186"/>
    </source>
</evidence>
<dbReference type="InterPro" id="IPR037041">
    <property type="entry name" value="Trigger_fac_C_sf"/>
</dbReference>
<keyword evidence="6 11" id="KW-0697">Rotamase</keyword>
<dbReference type="GO" id="GO:0005737">
    <property type="term" value="C:cytoplasm"/>
    <property type="evidence" value="ECO:0007669"/>
    <property type="project" value="UniProtKB-SubCell"/>
</dbReference>
<dbReference type="GO" id="GO:0043335">
    <property type="term" value="P:protein unfolding"/>
    <property type="evidence" value="ECO:0007669"/>
    <property type="project" value="TreeGrafter"/>
</dbReference>
<comment type="function">
    <text evidence="11">Involved in protein export. Acts as a chaperone by maintaining the newly synthesized protein in an open conformation. Functions as a peptidyl-prolyl cis-trans isomerase.</text>
</comment>
<dbReference type="AlphaFoldDB" id="A0A127FA35"/>
<dbReference type="STRING" id="465721.ACG33_04905"/>
<dbReference type="InterPro" id="IPR008881">
    <property type="entry name" value="Trigger_fac_ribosome-bd_bac"/>
</dbReference>
<keyword evidence="16" id="KW-1185">Reference proteome</keyword>
<reference evidence="15 16" key="1">
    <citation type="submission" date="2015-06" db="EMBL/GenBank/DDBJ databases">
        <title>A Comprehensive Approach to Explore the Metabolic and Phylogenetic Diversity of Bacterial Steroid Degradation in the Environment: Testosterone as an Example.</title>
        <authorList>
            <person name="Yang F.-C."/>
            <person name="Chen Y.-L."/>
            <person name="Yu C.-P."/>
            <person name="Tang S.-L."/>
            <person name="Wang P.-H."/>
            <person name="Ismail W."/>
            <person name="Wang C.-H."/>
            <person name="Yang C.-Y."/>
            <person name="Chiang Y.-R."/>
        </authorList>
    </citation>
    <scope>NUCLEOTIDE SEQUENCE [LARGE SCALE GENOMIC DNA]</scope>
    <source>
        <strain evidence="15 16">DSM 18526</strain>
    </source>
</reference>
<dbReference type="Gene3D" id="3.30.70.1050">
    <property type="entry name" value="Trigger factor ribosome-binding domain"/>
    <property type="match status" value="1"/>
</dbReference>
<dbReference type="NCBIfam" id="TIGR00115">
    <property type="entry name" value="tig"/>
    <property type="match status" value="1"/>
</dbReference>
<evidence type="ECO:0000256" key="8">
    <source>
        <dbReference type="ARBA" id="ARBA00023235"/>
    </source>
</evidence>
<dbReference type="Gene3D" id="1.10.3120.10">
    <property type="entry name" value="Trigger factor, C-terminal domain"/>
    <property type="match status" value="1"/>
</dbReference>
<comment type="subcellular location">
    <subcellularLocation>
        <location evidence="11">Cytoplasm</location>
    </subcellularLocation>
    <text evidence="11">About half TF is bound to the ribosome near the polypeptide exit tunnel while the other half is free in the cytoplasm.</text>
</comment>
<comment type="domain">
    <text evidence="11">Consists of 3 domains; the N-terminus binds the ribosome, the middle domain has PPIase activity, while the C-terminus has intrinsic chaperone activity on its own.</text>
</comment>
<dbReference type="HAMAP" id="MF_00303">
    <property type="entry name" value="Trigger_factor_Tig"/>
    <property type="match status" value="1"/>
</dbReference>
<keyword evidence="7 11" id="KW-0143">Chaperone</keyword>
<evidence type="ECO:0000256" key="2">
    <source>
        <dbReference type="ARBA" id="ARBA00005464"/>
    </source>
</evidence>
<evidence type="ECO:0000256" key="6">
    <source>
        <dbReference type="ARBA" id="ARBA00023110"/>
    </source>
</evidence>
<dbReference type="PROSITE" id="PS50059">
    <property type="entry name" value="FKBP_PPIASE"/>
    <property type="match status" value="1"/>
</dbReference>
<keyword evidence="8 11" id="KW-0413">Isomerase</keyword>
<feature type="domain" description="PPIase FKBP-type" evidence="14">
    <location>
        <begin position="162"/>
        <end position="247"/>
    </location>
</feature>
<dbReference type="GO" id="GO:0043022">
    <property type="term" value="F:ribosome binding"/>
    <property type="evidence" value="ECO:0007669"/>
    <property type="project" value="TreeGrafter"/>
</dbReference>
<dbReference type="GO" id="GO:0015031">
    <property type="term" value="P:protein transport"/>
    <property type="evidence" value="ECO:0007669"/>
    <property type="project" value="UniProtKB-UniRule"/>
</dbReference>
<dbReference type="GO" id="GO:0051301">
    <property type="term" value="P:cell division"/>
    <property type="evidence" value="ECO:0007669"/>
    <property type="project" value="UniProtKB-KW"/>
</dbReference>
<dbReference type="OrthoDB" id="9767721at2"/>
<gene>
    <name evidence="11" type="primary">tig</name>
    <name evidence="15" type="ORF">ACG33_04905</name>
</gene>
<dbReference type="PATRIC" id="fig|465721.4.peg.1048"/>
<dbReference type="FunFam" id="3.10.50.40:FF:000001">
    <property type="entry name" value="Trigger factor"/>
    <property type="match status" value="1"/>
</dbReference>
<evidence type="ECO:0000256" key="1">
    <source>
        <dbReference type="ARBA" id="ARBA00000971"/>
    </source>
</evidence>
<dbReference type="Pfam" id="PF00254">
    <property type="entry name" value="FKBP_C"/>
    <property type="match status" value="1"/>
</dbReference>
<dbReference type="InterPro" id="IPR005215">
    <property type="entry name" value="Trig_fac"/>
</dbReference>
<evidence type="ECO:0000313" key="15">
    <source>
        <dbReference type="EMBL" id="AMN46450.1"/>
    </source>
</evidence>
<dbReference type="SUPFAM" id="SSF109998">
    <property type="entry name" value="Triger factor/SurA peptide-binding domain-like"/>
    <property type="match status" value="1"/>
</dbReference>
<dbReference type="InterPro" id="IPR008880">
    <property type="entry name" value="Trigger_fac_C"/>
</dbReference>
<keyword evidence="5 11" id="KW-0132">Cell division</keyword>
<proteinExistence type="inferred from homology"/>
<name>A0A127FA35_STEDE</name>
<dbReference type="GO" id="GO:0051083">
    <property type="term" value="P:'de novo' cotranslational protein folding"/>
    <property type="evidence" value="ECO:0007669"/>
    <property type="project" value="TreeGrafter"/>
</dbReference>
<dbReference type="SUPFAM" id="SSF54534">
    <property type="entry name" value="FKBP-like"/>
    <property type="match status" value="1"/>
</dbReference>
<dbReference type="InterPro" id="IPR046357">
    <property type="entry name" value="PPIase_dom_sf"/>
</dbReference>
<dbReference type="KEGG" id="sdf:ACG33_04905"/>
<dbReference type="Gene3D" id="3.10.50.40">
    <property type="match status" value="1"/>
</dbReference>
<dbReference type="InterPro" id="IPR036611">
    <property type="entry name" value="Trigger_fac_ribosome-bd_sf"/>
</dbReference>
<dbReference type="PIRSF" id="PIRSF003095">
    <property type="entry name" value="Trigger_factor"/>
    <property type="match status" value="1"/>
</dbReference>
<dbReference type="PANTHER" id="PTHR30560">
    <property type="entry name" value="TRIGGER FACTOR CHAPERONE AND PEPTIDYL-PROLYL CIS/TRANS ISOMERASE"/>
    <property type="match status" value="1"/>
</dbReference>
<organism evidence="15 16">
    <name type="scientific">Steroidobacter denitrificans</name>
    <dbReference type="NCBI Taxonomy" id="465721"/>
    <lineage>
        <taxon>Bacteria</taxon>
        <taxon>Pseudomonadati</taxon>
        <taxon>Pseudomonadota</taxon>
        <taxon>Gammaproteobacteria</taxon>
        <taxon>Steroidobacterales</taxon>
        <taxon>Steroidobacteraceae</taxon>
        <taxon>Steroidobacter</taxon>
    </lineage>
</organism>
<sequence length="432" mass="47923">MQVSVESIGTLERRMEVQVPAARIEQAVDERLQRMSRTVRLKGFRPGKVPVKVVRQQFGQQVRQEVLGDVMQSSFAEAVVQEKLIPAAGPRIEPIDLAGGGGDLKYRAVFEIVPTIELAPAEQLQVERLTAEVTDADVDAMIQNLREQRPNYVSVEREARDTDRVTVDFEGSIDGVAFEGGKGENVPVVLGAGRMIADFEAGLQGVRSGEVKTIEVTFPENYQAADLAGKKAQFALTVKSVEERQLPELDDEFCKSYGIAAGGIERLREEVTDNMKRELTNALAARLKQQVMDGLLAANPLELPKSMVEIQVRDLQLDAGRRMGAQDASQLPPADGFQEPARRRVALTLLLGEIIRKAELQVDQAKVQERLQELTRQYPDSDQAMQQFRGNPQVLRQLEAMVLEGQVVDWVLERAQVSDKASSFKELMSFGT</sequence>
<protein>
    <recommendedName>
        <fullName evidence="4 11">Trigger factor</fullName>
        <shortName evidence="11">TF</shortName>
        <ecNumber evidence="3 11">5.2.1.8</ecNumber>
    </recommendedName>
    <alternativeName>
        <fullName evidence="10 11">PPIase</fullName>
    </alternativeName>
</protein>
<comment type="catalytic activity">
    <reaction evidence="1 11 12">
        <text>[protein]-peptidylproline (omega=180) = [protein]-peptidylproline (omega=0)</text>
        <dbReference type="Rhea" id="RHEA:16237"/>
        <dbReference type="Rhea" id="RHEA-COMP:10747"/>
        <dbReference type="Rhea" id="RHEA-COMP:10748"/>
        <dbReference type="ChEBI" id="CHEBI:83833"/>
        <dbReference type="ChEBI" id="CHEBI:83834"/>
        <dbReference type="EC" id="5.2.1.8"/>
    </reaction>
</comment>
<evidence type="ECO:0000259" key="14">
    <source>
        <dbReference type="PROSITE" id="PS50059"/>
    </source>
</evidence>
<dbReference type="InterPro" id="IPR001179">
    <property type="entry name" value="PPIase_FKBP_dom"/>
</dbReference>
<evidence type="ECO:0000256" key="11">
    <source>
        <dbReference type="HAMAP-Rule" id="MF_00303"/>
    </source>
</evidence>
<evidence type="ECO:0000256" key="13">
    <source>
        <dbReference type="RuleBase" id="RU003914"/>
    </source>
</evidence>
<dbReference type="SUPFAM" id="SSF102735">
    <property type="entry name" value="Trigger factor ribosome-binding domain"/>
    <property type="match status" value="1"/>
</dbReference>
<evidence type="ECO:0000256" key="9">
    <source>
        <dbReference type="ARBA" id="ARBA00023306"/>
    </source>
</evidence>
<evidence type="ECO:0000256" key="3">
    <source>
        <dbReference type="ARBA" id="ARBA00013194"/>
    </source>
</evidence>